<keyword evidence="6" id="KW-0547">Nucleotide-binding</keyword>
<comment type="similarity">
    <text evidence="10">Belongs to the ABC transporter superfamily. Siderophore-Fe(3+) uptake transporter (SIUT) (TC 3.A.1.21) family.</text>
</comment>
<dbReference type="PROSITE" id="PS50893">
    <property type="entry name" value="ABC_TRANSPORTER_2"/>
    <property type="match status" value="1"/>
</dbReference>
<evidence type="ECO:0000256" key="7">
    <source>
        <dbReference type="ARBA" id="ARBA00022840"/>
    </source>
</evidence>
<evidence type="ECO:0000256" key="6">
    <source>
        <dbReference type="ARBA" id="ARBA00022741"/>
    </source>
</evidence>
<dbReference type="PANTHER" id="PTHR43394:SF1">
    <property type="entry name" value="ATP-BINDING CASSETTE SUB-FAMILY B MEMBER 10, MITOCHONDRIAL"/>
    <property type="match status" value="1"/>
</dbReference>
<dbReference type="InterPro" id="IPR011527">
    <property type="entry name" value="ABC1_TM_dom"/>
</dbReference>
<evidence type="ECO:0000256" key="10">
    <source>
        <dbReference type="ARBA" id="ARBA00023455"/>
    </source>
</evidence>
<evidence type="ECO:0000313" key="15">
    <source>
        <dbReference type="Proteomes" id="UP000033566"/>
    </source>
</evidence>
<feature type="transmembrane region" description="Helical" evidence="11">
    <location>
        <begin position="253"/>
        <end position="274"/>
    </location>
</feature>
<feature type="transmembrane region" description="Helical" evidence="11">
    <location>
        <begin position="139"/>
        <end position="161"/>
    </location>
</feature>
<dbReference type="InterPro" id="IPR003593">
    <property type="entry name" value="AAA+_ATPase"/>
</dbReference>
<keyword evidence="8 11" id="KW-1133">Transmembrane helix</keyword>
<keyword evidence="5 11" id="KW-0812">Transmembrane</keyword>
<dbReference type="Pfam" id="PF00664">
    <property type="entry name" value="ABC_membrane"/>
    <property type="match status" value="1"/>
</dbReference>
<dbReference type="KEGG" id="ccj:UL81_07710"/>
<evidence type="ECO:0000313" key="14">
    <source>
        <dbReference type="EMBL" id="AKE39497.1"/>
    </source>
</evidence>
<dbReference type="HOGENOM" id="CLU_000604_84_3_11"/>
<feature type="domain" description="ABC transporter" evidence="12">
    <location>
        <begin position="342"/>
        <end position="586"/>
    </location>
</feature>
<gene>
    <name evidence="14" type="ORF">UL81_07710</name>
</gene>
<keyword evidence="15" id="KW-1185">Reference proteome</keyword>
<evidence type="ECO:0000256" key="8">
    <source>
        <dbReference type="ARBA" id="ARBA00022989"/>
    </source>
</evidence>
<dbReference type="PROSITE" id="PS00211">
    <property type="entry name" value="ABC_TRANSPORTER_1"/>
    <property type="match status" value="1"/>
</dbReference>
<organism evidence="14 15">
    <name type="scientific">Corynebacterium camporealensis</name>
    <dbReference type="NCBI Taxonomy" id="161896"/>
    <lineage>
        <taxon>Bacteria</taxon>
        <taxon>Bacillati</taxon>
        <taxon>Actinomycetota</taxon>
        <taxon>Actinomycetes</taxon>
        <taxon>Mycobacteriales</taxon>
        <taxon>Corynebacteriaceae</taxon>
        <taxon>Corynebacterium</taxon>
    </lineage>
</organism>
<accession>A0A0F6QWN0</accession>
<sequence length="590" mass="62929">MTMTEGVELPPIKNKAGAFRALLGMLAFHKGALALAIVLALVGAAAGLLQPMLVNDIISKVGQDPIADVVVWLVVILLIGSVAQAFQMYVLSRTAESAVFHTRSQLIGRMLRLPIATFDRMRTGDLVTRLGSDTTVIRSAFMGGLVDAVAGIVTIIGAIVLMATIDVVMLGIVVAVMTLLLVIVISVSSKIQRHTKLLQKHVGLLGAGMDRALVAVRTIRAANAQDRVEKDLVDEADRAFSEGKRIALIEGTLYPASGLAIQGSFLLVLGIGGARVATGDISIGDLVAFVLYLFMVASPLGMIFSSLTTIRSAMGAIERIQEVMEIPAESNHGKAAKPASSLAFRDVKFSYTSVDDSDNEEKETRTEVLHGVSFDIPAGKTTAFVGPSGSGKSTTLSLIQRFYDPDSGTLLLGDQDMEGLSRETVRHSVGYVEQEAAVLAGTVRDNLRLASAQATDEKCWEALRKVGMAERFESAQGLDTVIGDRGVSLSGGQRQRLALARMLLMESPILLLDEPTSAVDSRNEQLILDAIEDTAEGRTLVVVAHRLSTVTDADQIIVMDDGRVAATGTHEELLETSPLYQDLASRQLLG</sequence>
<evidence type="ECO:0000256" key="2">
    <source>
        <dbReference type="ARBA" id="ARBA00022448"/>
    </source>
</evidence>
<feature type="transmembrane region" description="Helical" evidence="11">
    <location>
        <begin position="69"/>
        <end position="91"/>
    </location>
</feature>
<dbReference type="Pfam" id="PF00005">
    <property type="entry name" value="ABC_tran"/>
    <property type="match status" value="1"/>
</dbReference>
<dbReference type="GO" id="GO:0005524">
    <property type="term" value="F:ATP binding"/>
    <property type="evidence" value="ECO:0007669"/>
    <property type="project" value="UniProtKB-KW"/>
</dbReference>
<keyword evidence="3" id="KW-1003">Cell membrane</keyword>
<dbReference type="InterPro" id="IPR036640">
    <property type="entry name" value="ABC1_TM_sf"/>
</dbReference>
<dbReference type="RefSeq" id="WP_035105196.1">
    <property type="nucleotide sequence ID" value="NZ_CP011311.1"/>
</dbReference>
<evidence type="ECO:0000256" key="3">
    <source>
        <dbReference type="ARBA" id="ARBA00022475"/>
    </source>
</evidence>
<dbReference type="SUPFAM" id="SSF52540">
    <property type="entry name" value="P-loop containing nucleoside triphosphate hydrolases"/>
    <property type="match status" value="1"/>
</dbReference>
<dbReference type="GO" id="GO:0015421">
    <property type="term" value="F:ABC-type oligopeptide transporter activity"/>
    <property type="evidence" value="ECO:0007669"/>
    <property type="project" value="TreeGrafter"/>
</dbReference>
<keyword evidence="4" id="KW-0997">Cell inner membrane</keyword>
<reference evidence="14 15" key="1">
    <citation type="journal article" date="2015" name="Genome Announc.">
        <title>Complete Genome Sequence of Corynebacterium camporealensis DSM 44610, Isolated from the Milk of a Manchega Sheep with Subclinical Mastitis.</title>
        <authorList>
            <person name="Ruckert C."/>
            <person name="Albersmeier A."/>
            <person name="Winkler A."/>
            <person name="Tauch A."/>
        </authorList>
    </citation>
    <scope>NUCLEOTIDE SEQUENCE [LARGE SCALE GENOMIC DNA]</scope>
    <source>
        <strain evidence="14 15">DSM 44610</strain>
    </source>
</reference>
<dbReference type="InterPro" id="IPR003439">
    <property type="entry name" value="ABC_transporter-like_ATP-bd"/>
</dbReference>
<dbReference type="Proteomes" id="UP000033566">
    <property type="component" value="Chromosome"/>
</dbReference>
<dbReference type="SMART" id="SM00382">
    <property type="entry name" value="AAA"/>
    <property type="match status" value="1"/>
</dbReference>
<dbReference type="Gene3D" id="3.40.50.300">
    <property type="entry name" value="P-loop containing nucleotide triphosphate hydrolases"/>
    <property type="match status" value="1"/>
</dbReference>
<dbReference type="PROSITE" id="PS50929">
    <property type="entry name" value="ABC_TM1F"/>
    <property type="match status" value="1"/>
</dbReference>
<evidence type="ECO:0000256" key="5">
    <source>
        <dbReference type="ARBA" id="ARBA00022692"/>
    </source>
</evidence>
<dbReference type="EMBL" id="CP011311">
    <property type="protein sequence ID" value="AKE39497.1"/>
    <property type="molecule type" value="Genomic_DNA"/>
</dbReference>
<dbReference type="InterPro" id="IPR027417">
    <property type="entry name" value="P-loop_NTPase"/>
</dbReference>
<dbReference type="FunFam" id="3.40.50.300:FF:000221">
    <property type="entry name" value="Multidrug ABC transporter ATP-binding protein"/>
    <property type="match status" value="1"/>
</dbReference>
<dbReference type="GO" id="GO:0005886">
    <property type="term" value="C:plasma membrane"/>
    <property type="evidence" value="ECO:0007669"/>
    <property type="project" value="UniProtKB-SubCell"/>
</dbReference>
<dbReference type="Gene3D" id="1.20.1560.10">
    <property type="entry name" value="ABC transporter type 1, transmembrane domain"/>
    <property type="match status" value="1"/>
</dbReference>
<evidence type="ECO:0000256" key="1">
    <source>
        <dbReference type="ARBA" id="ARBA00004429"/>
    </source>
</evidence>
<feature type="domain" description="ABC transmembrane type-1" evidence="13">
    <location>
        <begin position="34"/>
        <end position="312"/>
    </location>
</feature>
<evidence type="ECO:0000256" key="9">
    <source>
        <dbReference type="ARBA" id="ARBA00023136"/>
    </source>
</evidence>
<dbReference type="InterPro" id="IPR017871">
    <property type="entry name" value="ABC_transporter-like_CS"/>
</dbReference>
<dbReference type="CDD" id="cd18551">
    <property type="entry name" value="ABC_6TM_LmrA_like"/>
    <property type="match status" value="1"/>
</dbReference>
<keyword evidence="7" id="KW-0067">ATP-binding</keyword>
<evidence type="ECO:0000256" key="4">
    <source>
        <dbReference type="ARBA" id="ARBA00022519"/>
    </source>
</evidence>
<dbReference type="AlphaFoldDB" id="A0A0F6QWN0"/>
<dbReference type="PANTHER" id="PTHR43394">
    <property type="entry name" value="ATP-DEPENDENT PERMEASE MDL1, MITOCHONDRIAL"/>
    <property type="match status" value="1"/>
</dbReference>
<feature type="transmembrane region" description="Helical" evidence="11">
    <location>
        <begin position="21"/>
        <end position="49"/>
    </location>
</feature>
<feature type="transmembrane region" description="Helical" evidence="11">
    <location>
        <begin position="286"/>
        <end position="310"/>
    </location>
</feature>
<dbReference type="SUPFAM" id="SSF90123">
    <property type="entry name" value="ABC transporter transmembrane region"/>
    <property type="match status" value="1"/>
</dbReference>
<dbReference type="GO" id="GO:0016887">
    <property type="term" value="F:ATP hydrolysis activity"/>
    <property type="evidence" value="ECO:0007669"/>
    <property type="project" value="InterPro"/>
</dbReference>
<dbReference type="PATRIC" id="fig|161896.4.peg.1509"/>
<proteinExistence type="inferred from homology"/>
<evidence type="ECO:0000256" key="11">
    <source>
        <dbReference type="SAM" id="Phobius"/>
    </source>
</evidence>
<keyword evidence="9 11" id="KW-0472">Membrane</keyword>
<feature type="transmembrane region" description="Helical" evidence="11">
    <location>
        <begin position="167"/>
        <end position="187"/>
    </location>
</feature>
<keyword evidence="2" id="KW-0813">Transport</keyword>
<name>A0A0F6QWN0_9CORY</name>
<evidence type="ECO:0000259" key="12">
    <source>
        <dbReference type="PROSITE" id="PS50893"/>
    </source>
</evidence>
<evidence type="ECO:0000259" key="13">
    <source>
        <dbReference type="PROSITE" id="PS50929"/>
    </source>
</evidence>
<comment type="subcellular location">
    <subcellularLocation>
        <location evidence="1">Cell inner membrane</location>
        <topology evidence="1">Multi-pass membrane protein</topology>
    </subcellularLocation>
</comment>
<protein>
    <submittedName>
        <fullName evidence="14">ABC-type multidrug transport system, ATPase and permease component</fullName>
    </submittedName>
</protein>
<dbReference type="InterPro" id="IPR039421">
    <property type="entry name" value="Type_1_exporter"/>
</dbReference>